<evidence type="ECO:0000256" key="3">
    <source>
        <dbReference type="PROSITE-ProRule" id="PRU00221"/>
    </source>
</evidence>
<feature type="region of interest" description="Disordered" evidence="4">
    <location>
        <begin position="18"/>
        <end position="81"/>
    </location>
</feature>
<dbReference type="InParanoid" id="A0A0C2WI86"/>
<dbReference type="Gene3D" id="3.40.50.300">
    <property type="entry name" value="P-loop containing nucleotide triphosphate hydrolases"/>
    <property type="match status" value="1"/>
</dbReference>
<keyword evidence="8" id="KW-1185">Reference proteome</keyword>
<feature type="repeat" description="WD" evidence="3">
    <location>
        <begin position="1078"/>
        <end position="1110"/>
    </location>
</feature>
<feature type="compositionally biased region" description="Gly residues" evidence="4">
    <location>
        <begin position="33"/>
        <end position="48"/>
    </location>
</feature>
<evidence type="ECO:0000256" key="2">
    <source>
        <dbReference type="ARBA" id="ARBA00022737"/>
    </source>
</evidence>
<dbReference type="PROSITE" id="PS00678">
    <property type="entry name" value="WD_REPEATS_1"/>
    <property type="match status" value="1"/>
</dbReference>
<dbReference type="PROSITE" id="PS50837">
    <property type="entry name" value="NACHT"/>
    <property type="match status" value="1"/>
</dbReference>
<dbReference type="SUPFAM" id="SSF48371">
    <property type="entry name" value="ARM repeat"/>
    <property type="match status" value="1"/>
</dbReference>
<keyword evidence="5" id="KW-0732">Signal</keyword>
<evidence type="ECO:0000313" key="7">
    <source>
        <dbReference type="EMBL" id="KIL55848.1"/>
    </source>
</evidence>
<dbReference type="GO" id="GO:1990234">
    <property type="term" value="C:transferase complex"/>
    <property type="evidence" value="ECO:0007669"/>
    <property type="project" value="UniProtKB-ARBA"/>
</dbReference>
<dbReference type="InterPro" id="IPR016024">
    <property type="entry name" value="ARM-type_fold"/>
</dbReference>
<accession>A0A0C2WI86</accession>
<dbReference type="SUPFAM" id="SSF50978">
    <property type="entry name" value="WD40 repeat-like"/>
    <property type="match status" value="2"/>
</dbReference>
<feature type="signal peptide" evidence="5">
    <location>
        <begin position="1"/>
        <end position="17"/>
    </location>
</feature>
<proteinExistence type="predicted"/>
<dbReference type="SUPFAM" id="SSF69322">
    <property type="entry name" value="Tricorn protease domain 2"/>
    <property type="match status" value="1"/>
</dbReference>
<protein>
    <recommendedName>
        <fullName evidence="6">NACHT domain-containing protein</fullName>
    </recommendedName>
</protein>
<keyword evidence="1 3" id="KW-0853">WD repeat</keyword>
<evidence type="ECO:0000313" key="8">
    <source>
        <dbReference type="Proteomes" id="UP000054549"/>
    </source>
</evidence>
<dbReference type="PROSITE" id="PS50082">
    <property type="entry name" value="WD_REPEATS_2"/>
    <property type="match status" value="1"/>
</dbReference>
<gene>
    <name evidence="7" type="ORF">M378DRAFT_560771</name>
</gene>
<dbReference type="InterPro" id="IPR007111">
    <property type="entry name" value="NACHT_NTPase"/>
</dbReference>
<dbReference type="OrthoDB" id="163438at2759"/>
<dbReference type="InterPro" id="IPR036322">
    <property type="entry name" value="WD40_repeat_dom_sf"/>
</dbReference>
<evidence type="ECO:0000256" key="5">
    <source>
        <dbReference type="SAM" id="SignalP"/>
    </source>
</evidence>
<dbReference type="PANTHER" id="PTHR22847:SF637">
    <property type="entry name" value="WD REPEAT DOMAIN 5B"/>
    <property type="match status" value="1"/>
</dbReference>
<reference evidence="7 8" key="1">
    <citation type="submission" date="2014-04" db="EMBL/GenBank/DDBJ databases">
        <title>Evolutionary Origins and Diversification of the Mycorrhizal Mutualists.</title>
        <authorList>
            <consortium name="DOE Joint Genome Institute"/>
            <consortium name="Mycorrhizal Genomics Consortium"/>
            <person name="Kohler A."/>
            <person name="Kuo A."/>
            <person name="Nagy L.G."/>
            <person name="Floudas D."/>
            <person name="Copeland A."/>
            <person name="Barry K.W."/>
            <person name="Cichocki N."/>
            <person name="Veneault-Fourrey C."/>
            <person name="LaButti K."/>
            <person name="Lindquist E.A."/>
            <person name="Lipzen A."/>
            <person name="Lundell T."/>
            <person name="Morin E."/>
            <person name="Murat C."/>
            <person name="Riley R."/>
            <person name="Ohm R."/>
            <person name="Sun H."/>
            <person name="Tunlid A."/>
            <person name="Henrissat B."/>
            <person name="Grigoriev I.V."/>
            <person name="Hibbett D.S."/>
            <person name="Martin F."/>
        </authorList>
    </citation>
    <scope>NUCLEOTIDE SEQUENCE [LARGE SCALE GENOMIC DNA]</scope>
    <source>
        <strain evidence="7 8">Koide BX008</strain>
    </source>
</reference>
<keyword evidence="2" id="KW-0677">Repeat</keyword>
<feature type="domain" description="NACHT" evidence="6">
    <location>
        <begin position="155"/>
        <end position="304"/>
    </location>
</feature>
<name>A0A0C2WI86_AMAMK</name>
<dbReference type="InterPro" id="IPR001680">
    <property type="entry name" value="WD40_rpt"/>
</dbReference>
<evidence type="ECO:0000256" key="1">
    <source>
        <dbReference type="ARBA" id="ARBA00022574"/>
    </source>
</evidence>
<dbReference type="STRING" id="946122.A0A0C2WI86"/>
<dbReference type="InterPro" id="IPR019775">
    <property type="entry name" value="WD40_repeat_CS"/>
</dbReference>
<feature type="chain" id="PRO_5002158185" description="NACHT domain-containing protein" evidence="5">
    <location>
        <begin position="18"/>
        <end position="1408"/>
    </location>
</feature>
<feature type="region of interest" description="Disordered" evidence="4">
    <location>
        <begin position="1181"/>
        <end position="1213"/>
    </location>
</feature>
<dbReference type="SMART" id="SM00320">
    <property type="entry name" value="WD40"/>
    <property type="match status" value="7"/>
</dbReference>
<dbReference type="Pfam" id="PF00400">
    <property type="entry name" value="WD40"/>
    <property type="match status" value="1"/>
</dbReference>
<dbReference type="Gene3D" id="2.130.10.10">
    <property type="entry name" value="YVTN repeat-like/Quinoprotein amine dehydrogenase"/>
    <property type="match status" value="3"/>
</dbReference>
<dbReference type="InterPro" id="IPR056884">
    <property type="entry name" value="NPHP3-like_N"/>
</dbReference>
<dbReference type="Proteomes" id="UP000054549">
    <property type="component" value="Unassembled WGS sequence"/>
</dbReference>
<dbReference type="SUPFAM" id="SSF52540">
    <property type="entry name" value="P-loop containing nucleoside triphosphate hydrolases"/>
    <property type="match status" value="1"/>
</dbReference>
<feature type="compositionally biased region" description="Acidic residues" evidence="4">
    <location>
        <begin position="1182"/>
        <end position="1213"/>
    </location>
</feature>
<feature type="compositionally biased region" description="Polar residues" evidence="4">
    <location>
        <begin position="18"/>
        <end position="29"/>
    </location>
</feature>
<dbReference type="Pfam" id="PF24883">
    <property type="entry name" value="NPHP3_N"/>
    <property type="match status" value="1"/>
</dbReference>
<dbReference type="PANTHER" id="PTHR22847">
    <property type="entry name" value="WD40 REPEAT PROTEIN"/>
    <property type="match status" value="1"/>
</dbReference>
<evidence type="ECO:0000256" key="4">
    <source>
        <dbReference type="SAM" id="MobiDB-lite"/>
    </source>
</evidence>
<dbReference type="HOGENOM" id="CLU_000288_6_19_1"/>
<dbReference type="InterPro" id="IPR027417">
    <property type="entry name" value="P-loop_NTPase"/>
</dbReference>
<dbReference type="EMBL" id="KN818467">
    <property type="protein sequence ID" value="KIL55848.1"/>
    <property type="molecule type" value="Genomic_DNA"/>
</dbReference>
<dbReference type="InterPro" id="IPR015943">
    <property type="entry name" value="WD40/YVTN_repeat-like_dom_sf"/>
</dbReference>
<evidence type="ECO:0000259" key="6">
    <source>
        <dbReference type="PROSITE" id="PS50837"/>
    </source>
</evidence>
<sequence>MVLYVLSYLMFEVPSMSQYTSNQTPSTENSGVNTGGGAFFGNAGGGHASGSNSTVNNTQDFSKRTIHDNSNNKGIIGGGSNNTVNSGYNSGNTVNNYGPDANELKEHQLITTLPRADAGRKVHEYKKQSGQCFPGTRQSVLQKMKDWATDPNEFGMYVLSGLAGIGKSTVAYTIAAWADDPKRHLLGAEFFFSRDEADRSSAKLFFTTIAYDLYFAKSGAFKRAIGEALVMKGRFTGSQLEQLDDLILDPLKPIKDHLPLTLIVVDALDECDYKDDARVVFDGLRKLVQALPSFKVILTTRPDALSNNVSTTQEGRKVFRLHDIEDDVINEDIRIYLKYSLSAEQVKERLPDLTKQWNASDAQVERLIQASGKLFIMASTAVRYILDTFSYAPDSQIKELLDAFAQGRTPFDNLVDFYTIILRSAVPANCRNTRLIERYQAIVGTIALAQVPLSVYSIARLMDIDVDQILVVLRQLQSVISVADDIPRAYHKSFVDYITDYEQCEDINLRIDPMKRHTRIARRCFEMMSKHLKVNILELGIPARFMSNEEGLAKDGISDEKLQEKIPQELRYACAYWDGHLNSAKIDDAGLVKELEKFDNGRMLLPWFEVLSLIRKLDSAHRGIRVALKVLNPIPSDFRQLLSDGLRFISKFYDIIERSALHTYYSALLFTPTNSLLYRRYIDEALHRGCNVIGMPNQWDALIANLSHGSTVNNVQFSLDSTMFVSWNNVTKFNKAILKVWDAVTGTPISTIKGDRCSFAIANDFSTVASFENKAITLYNADGSEQGATLTTSARVRKVAISSKSSRIAAGLADYTVSLWDTRDSQDGKPIRSFGDYRHGSRLEISATGARLAYSSAKTKGIVKLWNVIKGEFVADVDWGSDGFAFSGDGSRIVSWQESGGVKLWDCGDGQPIGTIKTSPRKAVAISDNGSLLAIGCRKNVELWDANRGNLSHVVKLYDPQLLAFSRDDTLAIATHYNVKLYSVKNRSFLSTLSVSRCDVLAFSPDCIRFAVGYGGTVLLSDIEVIESSSPSSDHQASRTLTALALSWNCSRVACGFEDGAVELWEIDSFTKQRIATHRHHKRSIEALGFSPDGRQFASGSDDGKINLWDGDDGARRADLRYSGRLKVVEVSNSVLAAAGNRGISLWNCETLDFIQSFDGSNFTTPLSFSADGARLASFAKDDDDKDYDEDEDFDEEEDEDFDEEEDDDDNDDDWITVFDVTSHTAIGTFHQTGLGDMHTMVFSPDNSQLIASGMNIMDTELDFRAFDLDSKKAIGRPSFETLTQFPVMPLFQGVPVWVNEKPRQSYLEALFPQHDDPIPVLWIPPELDIGKLVQRRSIIVIGCSDGRVVLLRLPTTATVTGTAARAGYDGNLSYGRPTAAAALPYGQNTHVPTTLVRNEVQEAGGLS</sequence>
<dbReference type="PROSITE" id="PS50294">
    <property type="entry name" value="WD_REPEATS_REGION"/>
    <property type="match status" value="1"/>
</dbReference>
<organism evidence="7 8">
    <name type="scientific">Amanita muscaria (strain Koide BX008)</name>
    <dbReference type="NCBI Taxonomy" id="946122"/>
    <lineage>
        <taxon>Eukaryota</taxon>
        <taxon>Fungi</taxon>
        <taxon>Dikarya</taxon>
        <taxon>Basidiomycota</taxon>
        <taxon>Agaricomycotina</taxon>
        <taxon>Agaricomycetes</taxon>
        <taxon>Agaricomycetidae</taxon>
        <taxon>Agaricales</taxon>
        <taxon>Pluteineae</taxon>
        <taxon>Amanitaceae</taxon>
        <taxon>Amanita</taxon>
    </lineage>
</organism>